<evidence type="ECO:0000256" key="2">
    <source>
        <dbReference type="ARBA" id="ARBA00022490"/>
    </source>
</evidence>
<reference evidence="11 12" key="1">
    <citation type="submission" date="2017-08" db="EMBL/GenBank/DDBJ databases">
        <title>Substantial Increase in Enzyme Production by Combined Drug-Resistance Mutations in Paenibacillus agaridevorans.</title>
        <authorList>
            <person name="Tanaka Y."/>
            <person name="Funane K."/>
            <person name="Hosaka T."/>
            <person name="Shiwa Y."/>
            <person name="Fujita N."/>
            <person name="Miyazaki T."/>
            <person name="Yoshikawa H."/>
            <person name="Murakami K."/>
            <person name="Kasahara K."/>
            <person name="Inaoka T."/>
            <person name="Hiraga Y."/>
            <person name="Ochi K."/>
        </authorList>
    </citation>
    <scope>NUCLEOTIDE SEQUENCE [LARGE SCALE GENOMIC DNA]</scope>
    <source>
        <strain evidence="11 12">T-3040</strain>
    </source>
</reference>
<dbReference type="InterPro" id="IPR020449">
    <property type="entry name" value="Tscrpt_reg_AraC-type_HTH"/>
</dbReference>
<evidence type="ECO:0000256" key="1">
    <source>
        <dbReference type="ARBA" id="ARBA00004496"/>
    </source>
</evidence>
<dbReference type="SMART" id="SM00448">
    <property type="entry name" value="REC"/>
    <property type="match status" value="1"/>
</dbReference>
<dbReference type="InterPro" id="IPR051552">
    <property type="entry name" value="HptR"/>
</dbReference>
<feature type="domain" description="Response regulatory" evidence="10">
    <location>
        <begin position="3"/>
        <end position="118"/>
    </location>
</feature>
<proteinExistence type="predicted"/>
<dbReference type="InterPro" id="IPR001789">
    <property type="entry name" value="Sig_transdc_resp-reg_receiver"/>
</dbReference>
<evidence type="ECO:0000256" key="6">
    <source>
        <dbReference type="ARBA" id="ARBA00023125"/>
    </source>
</evidence>
<organism evidence="11 12">
    <name type="scientific">Paenibacillus agaridevorans</name>
    <dbReference type="NCBI Taxonomy" id="171404"/>
    <lineage>
        <taxon>Bacteria</taxon>
        <taxon>Bacillati</taxon>
        <taxon>Bacillota</taxon>
        <taxon>Bacilli</taxon>
        <taxon>Bacillales</taxon>
        <taxon>Paenibacillaceae</taxon>
        <taxon>Paenibacillus</taxon>
    </lineage>
</organism>
<dbReference type="CDD" id="cd17536">
    <property type="entry name" value="REC_YesN-like"/>
    <property type="match status" value="1"/>
</dbReference>
<dbReference type="GO" id="GO:0005737">
    <property type="term" value="C:cytoplasm"/>
    <property type="evidence" value="ECO:0007669"/>
    <property type="project" value="UniProtKB-SubCell"/>
</dbReference>
<keyword evidence="2" id="KW-0963">Cytoplasm</keyword>
<protein>
    <submittedName>
        <fullName evidence="11">Putative DNA-binding response regulator</fullName>
    </submittedName>
</protein>
<dbReference type="PANTHER" id="PTHR42713">
    <property type="entry name" value="HISTIDINE KINASE-RELATED"/>
    <property type="match status" value="1"/>
</dbReference>
<dbReference type="PROSITE" id="PS01124">
    <property type="entry name" value="HTH_ARAC_FAMILY_2"/>
    <property type="match status" value="1"/>
</dbReference>
<keyword evidence="6 11" id="KW-0238">DNA-binding</keyword>
<name>A0A2R5ESY9_9BACL</name>
<sequence length="409" mass="45658">MIKVLVVDDEIRQRQSIIKHVGWQELRMNVIGEAEDADQALKQFETPDVLITDIRLMGSSGLELAADMRHRNPKLKVVMVTGYEQFEYAKTALDIGVEAFLVKPIDFARLEQVLLQIADGLEQERQLQAKLQGYAYKERASFLDDLLHGLLNEVEDHTLETQAMQYGLFADAAPRAVIVAVCSEDDAEWAKVMGDCAQMAFDGQVEAHVTTARQQMAFIVRAGTRDGWFGNALERFAESLMEAGVPGIAIGIGGDAASPSELANSYRNAVSAVNQRKLGVKGPLYNWEQLIGDRKRSHAQGIVQRAIDYMNVNYMNNLSLRSVADAVYLSPNYLGALLRSELGTSFTDQLVAIRVARAKELLLAPDLKLYEVAERVGYQNFGHFSNLFKRMTGFTPKDYRQFQSMPGNE</sequence>
<dbReference type="EMBL" id="BDQX01000281">
    <property type="protein sequence ID" value="GBG09802.1"/>
    <property type="molecule type" value="Genomic_DNA"/>
</dbReference>
<dbReference type="Gene3D" id="1.10.10.60">
    <property type="entry name" value="Homeodomain-like"/>
    <property type="match status" value="2"/>
</dbReference>
<dbReference type="Proteomes" id="UP000245202">
    <property type="component" value="Unassembled WGS sequence"/>
</dbReference>
<dbReference type="Pfam" id="PF12833">
    <property type="entry name" value="HTH_18"/>
    <property type="match status" value="1"/>
</dbReference>
<dbReference type="Pfam" id="PF00072">
    <property type="entry name" value="Response_reg"/>
    <property type="match status" value="1"/>
</dbReference>
<evidence type="ECO:0000256" key="8">
    <source>
        <dbReference type="PROSITE-ProRule" id="PRU00169"/>
    </source>
</evidence>
<feature type="modified residue" description="4-aspartylphosphate" evidence="8">
    <location>
        <position position="53"/>
    </location>
</feature>
<dbReference type="PANTHER" id="PTHR42713:SF3">
    <property type="entry name" value="TRANSCRIPTIONAL REGULATORY PROTEIN HPTR"/>
    <property type="match status" value="1"/>
</dbReference>
<dbReference type="RefSeq" id="WP_108994443.1">
    <property type="nucleotide sequence ID" value="NZ_BDQX01000281.1"/>
</dbReference>
<dbReference type="InterPro" id="IPR041522">
    <property type="entry name" value="CdaR_GGDEF"/>
</dbReference>
<keyword evidence="4" id="KW-0902">Two-component regulatory system</keyword>
<evidence type="ECO:0000256" key="5">
    <source>
        <dbReference type="ARBA" id="ARBA00023015"/>
    </source>
</evidence>
<dbReference type="InterPro" id="IPR011006">
    <property type="entry name" value="CheY-like_superfamily"/>
</dbReference>
<evidence type="ECO:0000256" key="3">
    <source>
        <dbReference type="ARBA" id="ARBA00022553"/>
    </source>
</evidence>
<dbReference type="GO" id="GO:0000160">
    <property type="term" value="P:phosphorelay signal transduction system"/>
    <property type="evidence" value="ECO:0007669"/>
    <property type="project" value="UniProtKB-KW"/>
</dbReference>
<evidence type="ECO:0000259" key="9">
    <source>
        <dbReference type="PROSITE" id="PS01124"/>
    </source>
</evidence>
<dbReference type="GO" id="GO:0003700">
    <property type="term" value="F:DNA-binding transcription factor activity"/>
    <property type="evidence" value="ECO:0007669"/>
    <property type="project" value="InterPro"/>
</dbReference>
<dbReference type="PROSITE" id="PS00041">
    <property type="entry name" value="HTH_ARAC_FAMILY_1"/>
    <property type="match status" value="1"/>
</dbReference>
<dbReference type="SUPFAM" id="SSF52172">
    <property type="entry name" value="CheY-like"/>
    <property type="match status" value="1"/>
</dbReference>
<keyword evidence="12" id="KW-1185">Reference proteome</keyword>
<evidence type="ECO:0000259" key="10">
    <source>
        <dbReference type="PROSITE" id="PS50110"/>
    </source>
</evidence>
<dbReference type="InterPro" id="IPR009057">
    <property type="entry name" value="Homeodomain-like_sf"/>
</dbReference>
<evidence type="ECO:0000313" key="11">
    <source>
        <dbReference type="EMBL" id="GBG09802.1"/>
    </source>
</evidence>
<keyword evidence="3 8" id="KW-0597">Phosphoprotein</keyword>
<keyword evidence="5" id="KW-0805">Transcription regulation</keyword>
<dbReference type="InterPro" id="IPR018062">
    <property type="entry name" value="HTH_AraC-typ_CS"/>
</dbReference>
<evidence type="ECO:0000256" key="4">
    <source>
        <dbReference type="ARBA" id="ARBA00023012"/>
    </source>
</evidence>
<dbReference type="GO" id="GO:0043565">
    <property type="term" value="F:sequence-specific DNA binding"/>
    <property type="evidence" value="ECO:0007669"/>
    <property type="project" value="InterPro"/>
</dbReference>
<dbReference type="InterPro" id="IPR018060">
    <property type="entry name" value="HTH_AraC"/>
</dbReference>
<dbReference type="SUPFAM" id="SSF46689">
    <property type="entry name" value="Homeodomain-like"/>
    <property type="match status" value="1"/>
</dbReference>
<evidence type="ECO:0000256" key="7">
    <source>
        <dbReference type="ARBA" id="ARBA00023163"/>
    </source>
</evidence>
<evidence type="ECO:0000313" key="12">
    <source>
        <dbReference type="Proteomes" id="UP000245202"/>
    </source>
</evidence>
<dbReference type="Gene3D" id="3.40.50.2300">
    <property type="match status" value="1"/>
</dbReference>
<comment type="caution">
    <text evidence="11">The sequence shown here is derived from an EMBL/GenBank/DDBJ whole genome shotgun (WGS) entry which is preliminary data.</text>
</comment>
<gene>
    <name evidence="11" type="ORF">PAT3040_04471</name>
</gene>
<dbReference type="SMART" id="SM00342">
    <property type="entry name" value="HTH_ARAC"/>
    <property type="match status" value="1"/>
</dbReference>
<dbReference type="AlphaFoldDB" id="A0A2R5ESY9"/>
<dbReference type="Pfam" id="PF17853">
    <property type="entry name" value="GGDEF_2"/>
    <property type="match status" value="1"/>
</dbReference>
<accession>A0A2R5ESY9</accession>
<dbReference type="PRINTS" id="PR00032">
    <property type="entry name" value="HTHARAC"/>
</dbReference>
<feature type="domain" description="HTH araC/xylS-type" evidence="9">
    <location>
        <begin position="304"/>
        <end position="402"/>
    </location>
</feature>
<keyword evidence="7" id="KW-0804">Transcription</keyword>
<dbReference type="PROSITE" id="PS50110">
    <property type="entry name" value="RESPONSE_REGULATORY"/>
    <property type="match status" value="1"/>
</dbReference>
<comment type="subcellular location">
    <subcellularLocation>
        <location evidence="1">Cytoplasm</location>
    </subcellularLocation>
</comment>